<protein>
    <submittedName>
        <fullName evidence="1">Uncharacterized protein</fullName>
    </submittedName>
</protein>
<name>X0VYK7_9ZZZZ</name>
<dbReference type="EMBL" id="BARS01022921">
    <property type="protein sequence ID" value="GAG05551.1"/>
    <property type="molecule type" value="Genomic_DNA"/>
</dbReference>
<evidence type="ECO:0000313" key="1">
    <source>
        <dbReference type="EMBL" id="GAG05551.1"/>
    </source>
</evidence>
<accession>X0VYK7</accession>
<feature type="non-terminal residue" evidence="1">
    <location>
        <position position="1"/>
    </location>
</feature>
<dbReference type="AlphaFoldDB" id="X0VYK7"/>
<proteinExistence type="predicted"/>
<reference evidence="1" key="1">
    <citation type="journal article" date="2014" name="Front. Microbiol.">
        <title>High frequency of phylogenetically diverse reductive dehalogenase-homologous genes in deep subseafloor sedimentary metagenomes.</title>
        <authorList>
            <person name="Kawai M."/>
            <person name="Futagami T."/>
            <person name="Toyoda A."/>
            <person name="Takaki Y."/>
            <person name="Nishi S."/>
            <person name="Hori S."/>
            <person name="Arai W."/>
            <person name="Tsubouchi T."/>
            <person name="Morono Y."/>
            <person name="Uchiyama I."/>
            <person name="Ito T."/>
            <person name="Fujiyama A."/>
            <person name="Inagaki F."/>
            <person name="Takami H."/>
        </authorList>
    </citation>
    <scope>NUCLEOTIDE SEQUENCE</scope>
    <source>
        <strain evidence="1">Expedition CK06-06</strain>
    </source>
</reference>
<organism evidence="1">
    <name type="scientific">marine sediment metagenome</name>
    <dbReference type="NCBI Taxonomy" id="412755"/>
    <lineage>
        <taxon>unclassified sequences</taxon>
        <taxon>metagenomes</taxon>
        <taxon>ecological metagenomes</taxon>
    </lineage>
</organism>
<gene>
    <name evidence="1" type="ORF">S01H1_36570</name>
</gene>
<sequence length="73" mass="8517">IGDKIENLCNRHFYSNFQFLGNVGYDVRIHDAVLSKQIFIHRYPYTPPAIDINKIAEKIINNKQQVLLTEKIS</sequence>
<comment type="caution">
    <text evidence="1">The sequence shown here is derived from an EMBL/GenBank/DDBJ whole genome shotgun (WGS) entry which is preliminary data.</text>
</comment>